<feature type="compositionally biased region" description="Low complexity" evidence="1">
    <location>
        <begin position="907"/>
        <end position="919"/>
    </location>
</feature>
<reference evidence="3" key="1">
    <citation type="submission" date="2022-06" db="EMBL/GenBank/DDBJ databases">
        <authorList>
            <consortium name="SYNGENTA / RWTH Aachen University"/>
        </authorList>
    </citation>
    <scope>NUCLEOTIDE SEQUENCE</scope>
</reference>
<feature type="compositionally biased region" description="Polar residues" evidence="1">
    <location>
        <begin position="865"/>
        <end position="899"/>
    </location>
</feature>
<organism evidence="3 4">
    <name type="scientific">Phakopsora pachyrhizi</name>
    <name type="common">Asian soybean rust disease fungus</name>
    <dbReference type="NCBI Taxonomy" id="170000"/>
    <lineage>
        <taxon>Eukaryota</taxon>
        <taxon>Fungi</taxon>
        <taxon>Dikarya</taxon>
        <taxon>Basidiomycota</taxon>
        <taxon>Pucciniomycotina</taxon>
        <taxon>Pucciniomycetes</taxon>
        <taxon>Pucciniales</taxon>
        <taxon>Phakopsoraceae</taxon>
        <taxon>Phakopsora</taxon>
    </lineage>
</organism>
<name>A0AAV0B719_PHAPC</name>
<feature type="region of interest" description="Disordered" evidence="1">
    <location>
        <begin position="827"/>
        <end position="919"/>
    </location>
</feature>
<evidence type="ECO:0000256" key="1">
    <source>
        <dbReference type="SAM" id="MobiDB-lite"/>
    </source>
</evidence>
<accession>A0AAV0B719</accession>
<keyword evidence="2" id="KW-0732">Signal</keyword>
<feature type="signal peptide" evidence="2">
    <location>
        <begin position="1"/>
        <end position="22"/>
    </location>
</feature>
<feature type="compositionally biased region" description="Low complexity" evidence="1">
    <location>
        <begin position="845"/>
        <end position="864"/>
    </location>
</feature>
<gene>
    <name evidence="3" type="ORF">PPACK8108_LOCUS13391</name>
</gene>
<evidence type="ECO:0000313" key="3">
    <source>
        <dbReference type="EMBL" id="CAH7680700.1"/>
    </source>
</evidence>
<proteinExistence type="predicted"/>
<protein>
    <submittedName>
        <fullName evidence="3">Expressed protein</fullName>
    </submittedName>
</protein>
<evidence type="ECO:0000256" key="2">
    <source>
        <dbReference type="SAM" id="SignalP"/>
    </source>
</evidence>
<feature type="chain" id="PRO_5043684401" evidence="2">
    <location>
        <begin position="23"/>
        <end position="919"/>
    </location>
</feature>
<sequence length="919" mass="102542">MQLRNLNLNLATTLVTISSVLGLPNLFEKLDAWDTQKQNSPDAKISSPLPEQILHRGESFTVLVENSAGRREFSSQVALVNTTGKFLLSDDLARSKNIIVLPRYISNGVYGFVYSEKSEGIISQLQPEDVTFTIRVEDIPRQVNLSPFVIQAQDERHQDVKKIKLEKREPHLPRFKYPVHNQSISPGDTVRISFVDGELDTQQAQFVLREKGAPPGVNDKTLAGPGSIDSNFSFVDYSIVTDLIFPSSTTSGPHTLVARELYPNSTKKTLEVASVDVIISPNMPAEGELPKIKRQSLNEFQASLGKFEKRAPHLPFFRLPIENQTFITGHHINILLEDGELPSKVARFLIRKKFPTEEDKDLVLYGKNCSSEGFFFFKNYTVKARVLLPQLVPNGTYSQEKFNKKSKKVFEVKSLEIQVEREEFFASSSPDPTSSGITKIVKGPVLAAVNTSIKDAVTKKLSPTRHRAPPHRIRLSPSIISPTGAQDVPIGSQFECKVQDSRATSEIAQFVLRNQNGKEFYLGSASFKRGVAIAKVNCPKQLKFDSYIARVNSLDKPKTFLDAISVTILVTHSQNVLPSLVSASKKLEKRDTEVSKLYKPYWNQVIAPGKQFECNITDKTTKATTVKYCIRYDDGRSDLYVGQADIKNGVGATYCKVPSSQVAGTYMFVAQENIPSSPKKFRDVQSILITLSIPKNYRNVQHQSLLEQQDEKVVGINFNSRASAINSNLKDPMQSFTLLNPMPNQILVRGEIFAVELENSNLTDSSLMKFVLRPEITSNLNQAYELGVSSRDFVVQESDLNDPTTYRDVTTIRVLVVNNKKEGEIKARGDDFDKGSNRTEINHMSNNANTTLTTPPTLSSSPSLQPNESISNNSTTSLILQHQLQRSQNETCRNNNSSDGCKEEIISNNPTNFTSNSTF</sequence>
<dbReference type="Proteomes" id="UP001153365">
    <property type="component" value="Unassembled WGS sequence"/>
</dbReference>
<feature type="compositionally biased region" description="Basic and acidic residues" evidence="1">
    <location>
        <begin position="827"/>
        <end position="841"/>
    </location>
</feature>
<comment type="caution">
    <text evidence="3">The sequence shown here is derived from an EMBL/GenBank/DDBJ whole genome shotgun (WGS) entry which is preliminary data.</text>
</comment>
<dbReference type="AlphaFoldDB" id="A0AAV0B719"/>
<evidence type="ECO:0000313" key="4">
    <source>
        <dbReference type="Proteomes" id="UP001153365"/>
    </source>
</evidence>
<dbReference type="EMBL" id="CALTRL010003318">
    <property type="protein sequence ID" value="CAH7680700.1"/>
    <property type="molecule type" value="Genomic_DNA"/>
</dbReference>
<keyword evidence="4" id="KW-1185">Reference proteome</keyword>